<dbReference type="PANTHER" id="PTHR33116:SF86">
    <property type="entry name" value="REVERSE TRANSCRIPTASE DOMAIN-CONTAINING PROTEIN"/>
    <property type="match status" value="1"/>
</dbReference>
<accession>A0A9D3V972</accession>
<sequence length="554" mass="65636">MKKDMRKLENDINSIIDSPNCGDNVKRLSESRCKLDYLHTREKRYWAQRLRAQWLKEGDRNTKYFHAKATSRLKKNIIEKIKNENRNWVTNSKDVCNTVKKYFWNLFQSNVNDITQLDLNFISKCIFREKNEWLTREYNENEVSQAIKQMDPMKAPEIDGLSGNFYKQYWDIMDKDTMRFCLDVLNGKGNISSFNETIIILIPKIKYPYDFTNFRPISLCSWTKKLLSYGGKEILIKAVLQSIPTYALSIFLASKGVTKDIQTKLSRTWWSGKEKGKFWSTLHWRSLCQPKRIGGINIRNMNLFYISLLGHQVWILINNKETLCFKVLSSRYFPDGNIFKPKRVKRASYTWSSIVVVVENLKDGFGWQVGDRESINITEDNWGQKDCMVWFHNPHGYYSSKTTYTWLLLKEMGYGPHRFFWKIIWKLNVLPKIRVFSWRVSHEILPTREKIASISSKFNQKCPRCDANTKTLLHALRDSTTSHEVLSMGGWDMSRIMKKHESCIDWIEDMMRTLDKKVLEDLFIMLWNYWNSRNNFIFKGQRDKAQTIWKGPAT</sequence>
<evidence type="ECO:0000313" key="2">
    <source>
        <dbReference type="EMBL" id="KAH1074305.1"/>
    </source>
</evidence>
<dbReference type="PANTHER" id="PTHR33116">
    <property type="entry name" value="REVERSE TRANSCRIPTASE ZINC-BINDING DOMAIN-CONTAINING PROTEIN-RELATED-RELATED"/>
    <property type="match status" value="1"/>
</dbReference>
<dbReference type="OrthoDB" id="997279at2759"/>
<feature type="domain" description="Reverse transcriptase zinc-binding" evidence="1">
    <location>
        <begin position="398"/>
        <end position="483"/>
    </location>
</feature>
<keyword evidence="3" id="KW-1185">Reference proteome</keyword>
<protein>
    <recommendedName>
        <fullName evidence="1">Reverse transcriptase zinc-binding domain-containing protein</fullName>
    </recommendedName>
</protein>
<name>A0A9D3V972_9ROSI</name>
<dbReference type="AlphaFoldDB" id="A0A9D3V972"/>
<gene>
    <name evidence="2" type="ORF">J1N35_026633</name>
</gene>
<dbReference type="InterPro" id="IPR026960">
    <property type="entry name" value="RVT-Znf"/>
</dbReference>
<evidence type="ECO:0000313" key="3">
    <source>
        <dbReference type="Proteomes" id="UP000828251"/>
    </source>
</evidence>
<dbReference type="Proteomes" id="UP000828251">
    <property type="component" value="Unassembled WGS sequence"/>
</dbReference>
<organism evidence="2 3">
    <name type="scientific">Gossypium stocksii</name>
    <dbReference type="NCBI Taxonomy" id="47602"/>
    <lineage>
        <taxon>Eukaryota</taxon>
        <taxon>Viridiplantae</taxon>
        <taxon>Streptophyta</taxon>
        <taxon>Embryophyta</taxon>
        <taxon>Tracheophyta</taxon>
        <taxon>Spermatophyta</taxon>
        <taxon>Magnoliopsida</taxon>
        <taxon>eudicotyledons</taxon>
        <taxon>Gunneridae</taxon>
        <taxon>Pentapetalae</taxon>
        <taxon>rosids</taxon>
        <taxon>malvids</taxon>
        <taxon>Malvales</taxon>
        <taxon>Malvaceae</taxon>
        <taxon>Malvoideae</taxon>
        <taxon>Gossypium</taxon>
    </lineage>
</organism>
<dbReference type="EMBL" id="JAIQCV010000008">
    <property type="protein sequence ID" value="KAH1074305.1"/>
    <property type="molecule type" value="Genomic_DNA"/>
</dbReference>
<comment type="caution">
    <text evidence="2">The sequence shown here is derived from an EMBL/GenBank/DDBJ whole genome shotgun (WGS) entry which is preliminary data.</text>
</comment>
<evidence type="ECO:0000259" key="1">
    <source>
        <dbReference type="Pfam" id="PF13966"/>
    </source>
</evidence>
<proteinExistence type="predicted"/>
<reference evidence="2 3" key="1">
    <citation type="journal article" date="2021" name="Plant Biotechnol. J.">
        <title>Multi-omics assisted identification of the key and species-specific regulatory components of drought-tolerant mechanisms in Gossypium stocksii.</title>
        <authorList>
            <person name="Yu D."/>
            <person name="Ke L."/>
            <person name="Zhang D."/>
            <person name="Wu Y."/>
            <person name="Sun Y."/>
            <person name="Mei J."/>
            <person name="Sun J."/>
            <person name="Sun Y."/>
        </authorList>
    </citation>
    <scope>NUCLEOTIDE SEQUENCE [LARGE SCALE GENOMIC DNA]</scope>
    <source>
        <strain evidence="3">cv. E1</strain>
        <tissue evidence="2">Leaf</tissue>
    </source>
</reference>
<dbReference type="Pfam" id="PF13966">
    <property type="entry name" value="zf-RVT"/>
    <property type="match status" value="1"/>
</dbReference>